<feature type="signal peptide" evidence="5">
    <location>
        <begin position="1"/>
        <end position="18"/>
    </location>
</feature>
<evidence type="ECO:0000256" key="2">
    <source>
        <dbReference type="ARBA" id="ARBA00022692"/>
    </source>
</evidence>
<feature type="domain" description="Translocation and assembly module TamB C-terminal" evidence="6">
    <location>
        <begin position="832"/>
        <end position="1176"/>
    </location>
</feature>
<keyword evidence="5" id="KW-0732">Signal</keyword>
<dbReference type="GO" id="GO:0009306">
    <property type="term" value="P:protein secretion"/>
    <property type="evidence" value="ECO:0007669"/>
    <property type="project" value="InterPro"/>
</dbReference>
<feature type="chain" id="PRO_5015510705" evidence="5">
    <location>
        <begin position="19"/>
        <end position="1176"/>
    </location>
</feature>
<keyword evidence="2" id="KW-0812">Transmembrane</keyword>
<gene>
    <name evidence="7" type="ORF">LV82_00614</name>
</gene>
<dbReference type="OrthoDB" id="7784409at2"/>
<proteinExistence type="predicted"/>
<dbReference type="AlphaFoldDB" id="A0A2S5JN57"/>
<dbReference type="EMBL" id="PRDS01000001">
    <property type="protein sequence ID" value="PPB82675.1"/>
    <property type="molecule type" value="Genomic_DNA"/>
</dbReference>
<comment type="subcellular location">
    <subcellularLocation>
        <location evidence="1">Membrane</location>
        <topology evidence="1">Single-pass membrane protein</topology>
    </subcellularLocation>
</comment>
<dbReference type="Pfam" id="PF04357">
    <property type="entry name" value="TamB"/>
    <property type="match status" value="1"/>
</dbReference>
<dbReference type="PANTHER" id="PTHR36985">
    <property type="entry name" value="TRANSLOCATION AND ASSEMBLY MODULE SUBUNIT TAMB"/>
    <property type="match status" value="1"/>
</dbReference>
<evidence type="ECO:0000256" key="5">
    <source>
        <dbReference type="SAM" id="SignalP"/>
    </source>
</evidence>
<name>A0A2S5JN57_9RHOB</name>
<keyword evidence="4" id="KW-0472">Membrane</keyword>
<comment type="caution">
    <text evidence="7">The sequence shown here is derived from an EMBL/GenBank/DDBJ whole genome shotgun (WGS) entry which is preliminary data.</text>
</comment>
<dbReference type="GO" id="GO:0097347">
    <property type="term" value="C:TAM protein secretion complex"/>
    <property type="evidence" value="ECO:0007669"/>
    <property type="project" value="TreeGrafter"/>
</dbReference>
<dbReference type="GO" id="GO:0005886">
    <property type="term" value="C:plasma membrane"/>
    <property type="evidence" value="ECO:0007669"/>
    <property type="project" value="InterPro"/>
</dbReference>
<protein>
    <submittedName>
        <fullName evidence="7">Translocation and assembly module TamB</fullName>
    </submittedName>
</protein>
<reference evidence="7 8" key="1">
    <citation type="submission" date="2018-01" db="EMBL/GenBank/DDBJ databases">
        <title>Genomic Encyclopedia of Archaeal and Bacterial Type Strains, Phase II (KMG-II): from individual species to whole genera.</title>
        <authorList>
            <person name="Goeker M."/>
        </authorList>
    </citation>
    <scope>NUCLEOTIDE SEQUENCE [LARGE SCALE GENOMIC DNA]</scope>
    <source>
        <strain evidence="7 8">DSM 12048</strain>
    </source>
</reference>
<evidence type="ECO:0000313" key="8">
    <source>
        <dbReference type="Proteomes" id="UP000239736"/>
    </source>
</evidence>
<sequence>MRLLVALLILVLTPLALAAQEDDRGFLTGLIEDNLSGAGRQVRIEGFAGALSSRATFSEMTIADAQGVWLTIRDGAISWNRSALLSGRIEVEEMTAAEILLPRKPVSDGPAPEAQGFSLPELPVSVKIGTLRAERVALGEPILGRRVVARLEGSMQLGGGEGETRLVVERIDGETGRLALNASYANETRRAMIDLLLREGAGGIVSTTLGLPGAPALELALHGTGPTDDFRADLSLSSDNQPRLAGTITLRGQEDEKGRHAQAFAASLSGDIAPLFLPDYRDFFGNEITLEAEGKREDTGRFELSRLVLDSRGIDVTGSLALAPGGAPERAVLTLRMGRPEGGEILLPISGPRTWLKGADLVVRYAARRDDGWSLQGEMLGLRRPEIAIDEIRLAGSGRIAPAGTEGVRLTRMGGTIRFAATGVAPTDPALARALGQAVAGKAVFHWLKGTPLRIPVIEITGDGLSAAGGVSIAATETGPELSGRIAADLADMARLSGIAGRELGGAAKVSLQGRTAVLAGSFDATARVEGRDLTIGIPEADRLLAGQSVIETDMSRDETGITVKALDVVAGSLAMQGSGVIRTGASDLTARMEFSDLSVLGPQYGGAMQVSARLTETGAKRRITLNGQAQDLAAGRQAIDKLLRGRTELDIAVLQEGRVIWPERLDVTNPQIRLQAAGRGEGDQRSLDLSARLSDLALFAPGFPGPVTAEGRVAALPGDGYDVDIAATGPGGTDARISGTVAEDGSTADLAIAGGAQSAMLNPFIQPRNIEGPLSFDLRLSGAPSLSALTGRVALNDARLVAPLFGIELRQLSATADLADAQARIAGNAKVRGGGEVAITGPIALTSPFVGDLTISLRDARLADPDLYETTVTGDVSITGPFRGGASIGGQVRLGRTEILIASAGVATDPVLRGIAHVSEPPEVRQTRRRARLIRDNGEERNRVSYGLDLAISAPDRIFVRGRGLDAELGGSLRVSGTTADIVPSGQFNLIRGRLDLLGKRFTIDEGLVQLQGALEPWIRFAATTQTDEITATILIEGPASSPEISFLSSPELPEEEVVSQILFGRGLTNLSPLQAAQLASAVAELAGRGGGGIVARLRESVGLDDLDITTAQDGSASVRAGKYLTDRVYSDVSVGSDGKAEINLNLDVRPGVKMRGRLDSEGNTGIGVFWERDY</sequence>
<evidence type="ECO:0000259" key="6">
    <source>
        <dbReference type="Pfam" id="PF04357"/>
    </source>
</evidence>
<evidence type="ECO:0000313" key="7">
    <source>
        <dbReference type="EMBL" id="PPB82675.1"/>
    </source>
</evidence>
<dbReference type="RefSeq" id="WP_104069191.1">
    <property type="nucleotide sequence ID" value="NZ_PRDS01000001.1"/>
</dbReference>
<dbReference type="InterPro" id="IPR007452">
    <property type="entry name" value="TamB_C"/>
</dbReference>
<dbReference type="PANTHER" id="PTHR36985:SF1">
    <property type="entry name" value="TRANSLOCATION AND ASSEMBLY MODULE SUBUNIT TAMB"/>
    <property type="match status" value="1"/>
</dbReference>
<organism evidence="7 8">
    <name type="scientific">Albidovulum inexpectatum</name>
    <dbReference type="NCBI Taxonomy" id="196587"/>
    <lineage>
        <taxon>Bacteria</taxon>
        <taxon>Pseudomonadati</taxon>
        <taxon>Pseudomonadota</taxon>
        <taxon>Alphaproteobacteria</taxon>
        <taxon>Rhodobacterales</taxon>
        <taxon>Paracoccaceae</taxon>
        <taxon>Albidovulum</taxon>
    </lineage>
</organism>
<accession>A0A2S5JN57</accession>
<keyword evidence="8" id="KW-1185">Reference proteome</keyword>
<dbReference type="Proteomes" id="UP000239736">
    <property type="component" value="Unassembled WGS sequence"/>
</dbReference>
<keyword evidence="3" id="KW-1133">Transmembrane helix</keyword>
<evidence type="ECO:0000256" key="4">
    <source>
        <dbReference type="ARBA" id="ARBA00023136"/>
    </source>
</evidence>
<evidence type="ECO:0000256" key="1">
    <source>
        <dbReference type="ARBA" id="ARBA00004167"/>
    </source>
</evidence>
<evidence type="ECO:0000256" key="3">
    <source>
        <dbReference type="ARBA" id="ARBA00022989"/>
    </source>
</evidence>